<accession>A0A448WNB3</accession>
<evidence type="ECO:0000313" key="3">
    <source>
        <dbReference type="Proteomes" id="UP000784294"/>
    </source>
</evidence>
<proteinExistence type="predicted"/>
<gene>
    <name evidence="2" type="ORF">PXEA_LOCUS9414</name>
</gene>
<evidence type="ECO:0000313" key="2">
    <source>
        <dbReference type="EMBL" id="VEL15974.1"/>
    </source>
</evidence>
<feature type="region of interest" description="Disordered" evidence="1">
    <location>
        <begin position="143"/>
        <end position="167"/>
    </location>
</feature>
<dbReference type="EMBL" id="CAAALY010026626">
    <property type="protein sequence ID" value="VEL15974.1"/>
    <property type="molecule type" value="Genomic_DNA"/>
</dbReference>
<sequence length="180" mass="19323">MVGLESDYLASPNHEIVHRLERMLANLPNSIWLKQTGSNSFSAGVHGTSSTNPKVCHSGSLVGGTFVPAFQTGLPSTRPVGEQHHLTPVYHHHHSISPPHQHHYRQQPQLHQHRAYPVSTLMPSAAVATGGVGATTFGRMASVSSPNGAGDPGNLAQQTHTPGYQGGRRRMNDMCVLCDS</sequence>
<feature type="compositionally biased region" description="Basic residues" evidence="1">
    <location>
        <begin position="91"/>
        <end position="105"/>
    </location>
</feature>
<reference evidence="2" key="1">
    <citation type="submission" date="2018-11" db="EMBL/GenBank/DDBJ databases">
        <authorList>
            <consortium name="Pathogen Informatics"/>
        </authorList>
    </citation>
    <scope>NUCLEOTIDE SEQUENCE</scope>
</reference>
<organism evidence="2 3">
    <name type="scientific">Protopolystoma xenopodis</name>
    <dbReference type="NCBI Taxonomy" id="117903"/>
    <lineage>
        <taxon>Eukaryota</taxon>
        <taxon>Metazoa</taxon>
        <taxon>Spiralia</taxon>
        <taxon>Lophotrochozoa</taxon>
        <taxon>Platyhelminthes</taxon>
        <taxon>Monogenea</taxon>
        <taxon>Polyopisthocotylea</taxon>
        <taxon>Polystomatidea</taxon>
        <taxon>Polystomatidae</taxon>
        <taxon>Protopolystoma</taxon>
    </lineage>
</organism>
<dbReference type="Proteomes" id="UP000784294">
    <property type="component" value="Unassembled WGS sequence"/>
</dbReference>
<evidence type="ECO:0000256" key="1">
    <source>
        <dbReference type="SAM" id="MobiDB-lite"/>
    </source>
</evidence>
<comment type="caution">
    <text evidence="2">The sequence shown here is derived from an EMBL/GenBank/DDBJ whole genome shotgun (WGS) entry which is preliminary data.</text>
</comment>
<feature type="region of interest" description="Disordered" evidence="1">
    <location>
        <begin position="91"/>
        <end position="113"/>
    </location>
</feature>
<name>A0A448WNB3_9PLAT</name>
<protein>
    <submittedName>
        <fullName evidence="2">Uncharacterized protein</fullName>
    </submittedName>
</protein>
<keyword evidence="3" id="KW-1185">Reference proteome</keyword>
<dbReference type="AlphaFoldDB" id="A0A448WNB3"/>